<evidence type="ECO:0000256" key="2">
    <source>
        <dbReference type="ARBA" id="ARBA00022481"/>
    </source>
</evidence>
<organism evidence="7 8">
    <name type="scientific">Candidatus Liptonbacteria bacterium RIFCSPLOWO2_01_FULL_52_25</name>
    <dbReference type="NCBI Taxonomy" id="1798650"/>
    <lineage>
        <taxon>Bacteria</taxon>
        <taxon>Candidatus Liptoniibacteriota</taxon>
    </lineage>
</organism>
<evidence type="ECO:0000313" key="7">
    <source>
        <dbReference type="EMBL" id="OGY98999.1"/>
    </source>
</evidence>
<reference evidence="7 8" key="1">
    <citation type="journal article" date="2016" name="Nat. Commun.">
        <title>Thousands of microbial genomes shed light on interconnected biogeochemical processes in an aquifer system.</title>
        <authorList>
            <person name="Anantharaman K."/>
            <person name="Brown C.T."/>
            <person name="Hug L.A."/>
            <person name="Sharon I."/>
            <person name="Castelle C.J."/>
            <person name="Probst A.J."/>
            <person name="Thomas B.C."/>
            <person name="Singh A."/>
            <person name="Wilkins M.J."/>
            <person name="Karaoz U."/>
            <person name="Brodie E.L."/>
            <person name="Williams K.H."/>
            <person name="Hubbard S.S."/>
            <person name="Banfield J.F."/>
        </authorList>
    </citation>
    <scope>NUCLEOTIDE SEQUENCE [LARGE SCALE GENOMIC DNA]</scope>
</reference>
<dbReference type="SUPFAM" id="SSF54523">
    <property type="entry name" value="Pili subunits"/>
    <property type="match status" value="1"/>
</dbReference>
<gene>
    <name evidence="7" type="ORF">A2945_04105</name>
</gene>
<proteinExistence type="predicted"/>
<evidence type="ECO:0000256" key="6">
    <source>
        <dbReference type="SAM" id="Phobius"/>
    </source>
</evidence>
<keyword evidence="5 6" id="KW-0472">Membrane</keyword>
<dbReference type="InterPro" id="IPR045584">
    <property type="entry name" value="Pilin-like"/>
</dbReference>
<comment type="caution">
    <text evidence="7">The sequence shown here is derived from an EMBL/GenBank/DDBJ whole genome shotgun (WGS) entry which is preliminary data.</text>
</comment>
<evidence type="ECO:0000256" key="3">
    <source>
        <dbReference type="ARBA" id="ARBA00022692"/>
    </source>
</evidence>
<keyword evidence="2" id="KW-0488">Methylation</keyword>
<dbReference type="PANTHER" id="PTHR30093">
    <property type="entry name" value="GENERAL SECRETION PATHWAY PROTEIN G"/>
    <property type="match status" value="1"/>
</dbReference>
<dbReference type="Proteomes" id="UP000178880">
    <property type="component" value="Unassembled WGS sequence"/>
</dbReference>
<dbReference type="Pfam" id="PF07963">
    <property type="entry name" value="N_methyl"/>
    <property type="match status" value="1"/>
</dbReference>
<feature type="transmembrane region" description="Helical" evidence="6">
    <location>
        <begin position="20"/>
        <end position="39"/>
    </location>
</feature>
<evidence type="ECO:0000256" key="1">
    <source>
        <dbReference type="ARBA" id="ARBA00004167"/>
    </source>
</evidence>
<keyword evidence="4 6" id="KW-1133">Transmembrane helix</keyword>
<dbReference type="Gene3D" id="3.30.700.10">
    <property type="entry name" value="Glycoprotein, Type 4 Pilin"/>
    <property type="match status" value="1"/>
</dbReference>
<dbReference type="PRINTS" id="PR00813">
    <property type="entry name" value="BCTERIALGSPG"/>
</dbReference>
<comment type="subcellular location">
    <subcellularLocation>
        <location evidence="1">Membrane</location>
        <topology evidence="1">Single-pass membrane protein</topology>
    </subcellularLocation>
</comment>
<dbReference type="NCBIfam" id="TIGR02532">
    <property type="entry name" value="IV_pilin_GFxxxE"/>
    <property type="match status" value="1"/>
</dbReference>
<dbReference type="InterPro" id="IPR012902">
    <property type="entry name" value="N_methyl_site"/>
</dbReference>
<evidence type="ECO:0000313" key="8">
    <source>
        <dbReference type="Proteomes" id="UP000178880"/>
    </source>
</evidence>
<accession>A0A1G2CE24</accession>
<dbReference type="AlphaFoldDB" id="A0A1G2CE24"/>
<sequence length="155" mass="16555">MLKISRKRIPDQGFTLIELLVVIAIIGIIASMVLIGLNSTRKLGRDARRIADLRQMQNALEIYFNGCGVYPGGAYTGPNTNCNATDVYGVGTAWGINQMPTDPSGGNYSYDGSCGTTYTLQALLEDVNNGVFNSYQPPTGCGALTCTAPNYCVSL</sequence>
<name>A0A1G2CE24_9BACT</name>
<evidence type="ECO:0000256" key="5">
    <source>
        <dbReference type="ARBA" id="ARBA00023136"/>
    </source>
</evidence>
<dbReference type="GO" id="GO:0016020">
    <property type="term" value="C:membrane"/>
    <property type="evidence" value="ECO:0007669"/>
    <property type="project" value="UniProtKB-SubCell"/>
</dbReference>
<dbReference type="PANTHER" id="PTHR30093:SF44">
    <property type="entry name" value="TYPE II SECRETION SYSTEM CORE PROTEIN G"/>
    <property type="match status" value="1"/>
</dbReference>
<dbReference type="EMBL" id="MHLA01000025">
    <property type="protein sequence ID" value="OGY98999.1"/>
    <property type="molecule type" value="Genomic_DNA"/>
</dbReference>
<dbReference type="GO" id="GO:0015628">
    <property type="term" value="P:protein secretion by the type II secretion system"/>
    <property type="evidence" value="ECO:0007669"/>
    <property type="project" value="InterPro"/>
</dbReference>
<dbReference type="InterPro" id="IPR000983">
    <property type="entry name" value="Bac_GSPG_pilin"/>
</dbReference>
<dbReference type="STRING" id="1798650.A2945_04105"/>
<evidence type="ECO:0000256" key="4">
    <source>
        <dbReference type="ARBA" id="ARBA00022989"/>
    </source>
</evidence>
<dbReference type="PROSITE" id="PS00409">
    <property type="entry name" value="PROKAR_NTER_METHYL"/>
    <property type="match status" value="1"/>
</dbReference>
<dbReference type="GO" id="GO:0015627">
    <property type="term" value="C:type II protein secretion system complex"/>
    <property type="evidence" value="ECO:0007669"/>
    <property type="project" value="InterPro"/>
</dbReference>
<evidence type="ECO:0008006" key="9">
    <source>
        <dbReference type="Google" id="ProtNLM"/>
    </source>
</evidence>
<keyword evidence="3 6" id="KW-0812">Transmembrane</keyword>
<protein>
    <recommendedName>
        <fullName evidence="9">Type II secretion system protein GspG C-terminal domain-containing protein</fullName>
    </recommendedName>
</protein>